<dbReference type="Pfam" id="PF10316">
    <property type="entry name" value="7TM_GPCR_Srbc"/>
    <property type="match status" value="1"/>
</dbReference>
<dbReference type="InterPro" id="IPR019420">
    <property type="entry name" value="7TM_GPCR_serpentine_rcpt_Srbc"/>
</dbReference>
<evidence type="ECO:0000256" key="1">
    <source>
        <dbReference type="SAM" id="Phobius"/>
    </source>
</evidence>
<feature type="transmembrane region" description="Helical" evidence="1">
    <location>
        <begin position="78"/>
        <end position="100"/>
    </location>
</feature>
<feature type="transmembrane region" description="Helical" evidence="1">
    <location>
        <begin position="40"/>
        <end position="63"/>
    </location>
</feature>
<sequence>MSTLLIVFDSITFTASVLAAVLNTRLVIRHYRSNHADRRHYSTLFLSLILYLCFNVSSIVYAVDCLSALLFDRWSPTFVFWTGSTSFAFAFAFIVSNCCITVDRIVAMRQPVFYVIKYSRYCQVVSVVLMATAFSTIFAWQSSGLLLPRRPVPAFHLLTRVDVLRSLGLAKNSLSLLNMVITVVFLLETRRFLKTQKNQHVYRSANQIVFSQVAAEIVLMVIPGLSVTVASFFGIGLLGIAGPFVIPLSAVYTLVCGLLLTFKVRKADSPISTSIVTPKSVGSVM</sequence>
<feature type="transmembrane region" description="Helical" evidence="1">
    <location>
        <begin position="163"/>
        <end position="187"/>
    </location>
</feature>
<evidence type="ECO:0000313" key="2">
    <source>
        <dbReference type="Proteomes" id="UP000095287"/>
    </source>
</evidence>
<organism evidence="2 3">
    <name type="scientific">Steinernema glaseri</name>
    <dbReference type="NCBI Taxonomy" id="37863"/>
    <lineage>
        <taxon>Eukaryota</taxon>
        <taxon>Metazoa</taxon>
        <taxon>Ecdysozoa</taxon>
        <taxon>Nematoda</taxon>
        <taxon>Chromadorea</taxon>
        <taxon>Rhabditida</taxon>
        <taxon>Tylenchina</taxon>
        <taxon>Panagrolaimomorpha</taxon>
        <taxon>Strongyloidoidea</taxon>
        <taxon>Steinernematidae</taxon>
        <taxon>Steinernema</taxon>
    </lineage>
</organism>
<feature type="transmembrane region" description="Helical" evidence="1">
    <location>
        <begin position="244"/>
        <end position="262"/>
    </location>
</feature>
<feature type="transmembrane region" description="Helical" evidence="1">
    <location>
        <begin position="6"/>
        <end position="28"/>
    </location>
</feature>
<keyword evidence="1" id="KW-0472">Membrane</keyword>
<keyword evidence="1" id="KW-1133">Transmembrane helix</keyword>
<accession>A0A1I7Y5X5</accession>
<dbReference type="WBParaSite" id="L893_g12810.t1">
    <property type="protein sequence ID" value="L893_g12810.t1"/>
    <property type="gene ID" value="L893_g12810"/>
</dbReference>
<protein>
    <submittedName>
        <fullName evidence="3">G protein-coupled receptor</fullName>
    </submittedName>
</protein>
<feature type="transmembrane region" description="Helical" evidence="1">
    <location>
        <begin position="121"/>
        <end position="143"/>
    </location>
</feature>
<keyword evidence="1" id="KW-0812">Transmembrane</keyword>
<evidence type="ECO:0000313" key="3">
    <source>
        <dbReference type="WBParaSite" id="L893_g12810.t1"/>
    </source>
</evidence>
<keyword evidence="2" id="KW-1185">Reference proteome</keyword>
<proteinExistence type="predicted"/>
<name>A0A1I7Y5X5_9BILA</name>
<reference evidence="3" key="1">
    <citation type="submission" date="2016-11" db="UniProtKB">
        <authorList>
            <consortium name="WormBaseParasite"/>
        </authorList>
    </citation>
    <scope>IDENTIFICATION</scope>
</reference>
<dbReference type="Proteomes" id="UP000095287">
    <property type="component" value="Unplaced"/>
</dbReference>
<dbReference type="AlphaFoldDB" id="A0A1I7Y5X5"/>
<feature type="transmembrane region" description="Helical" evidence="1">
    <location>
        <begin position="208"/>
        <end position="238"/>
    </location>
</feature>